<dbReference type="PANTHER" id="PTHR46481:SF10">
    <property type="entry name" value="ZINC FINGER BED DOMAIN-CONTAINING PROTEIN 39"/>
    <property type="match status" value="1"/>
</dbReference>
<dbReference type="InterPro" id="IPR052035">
    <property type="entry name" value="ZnF_BED_domain_contain"/>
</dbReference>
<proteinExistence type="predicted"/>
<evidence type="ECO:0000259" key="6">
    <source>
        <dbReference type="Pfam" id="PF05699"/>
    </source>
</evidence>
<evidence type="ECO:0000313" key="8">
    <source>
        <dbReference type="Proteomes" id="UP000815677"/>
    </source>
</evidence>
<dbReference type="EMBL" id="DF846226">
    <property type="protein sequence ID" value="GAT50072.1"/>
    <property type="molecule type" value="Genomic_DNA"/>
</dbReference>
<feature type="domain" description="HAT C-terminal dimerisation" evidence="6">
    <location>
        <begin position="452"/>
        <end position="528"/>
    </location>
</feature>
<keyword evidence="5" id="KW-0539">Nucleus</keyword>
<name>A0ABQ0LG49_MYCCL</name>
<accession>A0ABQ0LG49</accession>
<reference evidence="7" key="1">
    <citation type="submission" date="2014-09" db="EMBL/GenBank/DDBJ databases">
        <title>Genome sequence of the luminous mushroom Mycena chlorophos for searching fungal bioluminescence genes.</title>
        <authorList>
            <person name="Tanaka Y."/>
            <person name="Kasuga D."/>
            <person name="Oba Y."/>
            <person name="Hase S."/>
            <person name="Sato K."/>
            <person name="Oba Y."/>
            <person name="Sakakibara Y."/>
        </authorList>
    </citation>
    <scope>NUCLEOTIDE SEQUENCE</scope>
</reference>
<dbReference type="Proteomes" id="UP000815677">
    <property type="component" value="Unassembled WGS sequence"/>
</dbReference>
<protein>
    <recommendedName>
        <fullName evidence="6">HAT C-terminal dimerisation domain-containing protein</fullName>
    </recommendedName>
</protein>
<evidence type="ECO:0000256" key="2">
    <source>
        <dbReference type="ARBA" id="ARBA00022723"/>
    </source>
</evidence>
<comment type="subcellular location">
    <subcellularLocation>
        <location evidence="1">Nucleus</location>
    </subcellularLocation>
</comment>
<evidence type="ECO:0000256" key="5">
    <source>
        <dbReference type="ARBA" id="ARBA00023242"/>
    </source>
</evidence>
<dbReference type="InterPro" id="IPR012337">
    <property type="entry name" value="RNaseH-like_sf"/>
</dbReference>
<evidence type="ECO:0000313" key="7">
    <source>
        <dbReference type="EMBL" id="GAT50072.1"/>
    </source>
</evidence>
<sequence>MTLEFIRLDESHTGKHLAHQLNECLKKYGIDQKLCILTMDNAGNCNTTATELAKINNVFKGVAWRGRCDLHIIQIAAKMVLSFFSKAIKRKSRKVKVAINNDDVEEVTVDAPTVEQEEDAEMQRLLDEDAAERTALASQSSPNAEARDSHDDAIVSKLRQRAIQHMADEHFVSVSTAQTKAAIQLIPRVTGLAKKTHDSNTIAVGFARLVADDDKLTTNLRTLATRCASRWNTEYDSLDSFLKLKGPVTQLLASPDFSLCAFKLTDTQWSLAQDLHDLLDCFKDVTLKLSKGGNERPLACDVIPTVEQLKADLLVASRTEGLADICRVAAYGGVLVLDKYLPLLAKCEAYVFAIGSLFARTASKHSAYRAYPVFRPNWKTKWFEENGWTPAEIRKVKTAMIKRFKDYKPQPPTAPTAPPAISSTAPVTGRAHFAAGAARTPTVPVQVPDSMESYLATPPIDLQNKSLLQFWHDERRMQPHLAEMALTYLSAPATSVDAERSFSEGRNQCAWNQHAMLSQTFREQMSVGAWSGAPFFDIGIAEEIIAKHSRPLRGPSLTQ</sequence>
<keyword evidence="2" id="KW-0479">Metal-binding</keyword>
<dbReference type="SUPFAM" id="SSF53098">
    <property type="entry name" value="Ribonuclease H-like"/>
    <property type="match status" value="1"/>
</dbReference>
<evidence type="ECO:0000256" key="4">
    <source>
        <dbReference type="ARBA" id="ARBA00022833"/>
    </source>
</evidence>
<organism evidence="7 8">
    <name type="scientific">Mycena chlorophos</name>
    <name type="common">Agaric fungus</name>
    <name type="synonym">Agaricus chlorophos</name>
    <dbReference type="NCBI Taxonomy" id="658473"/>
    <lineage>
        <taxon>Eukaryota</taxon>
        <taxon>Fungi</taxon>
        <taxon>Dikarya</taxon>
        <taxon>Basidiomycota</taxon>
        <taxon>Agaricomycotina</taxon>
        <taxon>Agaricomycetes</taxon>
        <taxon>Agaricomycetidae</taxon>
        <taxon>Agaricales</taxon>
        <taxon>Marasmiineae</taxon>
        <taxon>Mycenaceae</taxon>
        <taxon>Mycena</taxon>
    </lineage>
</organism>
<keyword evidence="4" id="KW-0862">Zinc</keyword>
<keyword evidence="3" id="KW-0863">Zinc-finger</keyword>
<dbReference type="PANTHER" id="PTHR46481">
    <property type="entry name" value="ZINC FINGER BED DOMAIN-CONTAINING PROTEIN 4"/>
    <property type="match status" value="1"/>
</dbReference>
<keyword evidence="8" id="KW-1185">Reference proteome</keyword>
<dbReference type="Pfam" id="PF05699">
    <property type="entry name" value="Dimer_Tnp_hAT"/>
    <property type="match status" value="1"/>
</dbReference>
<dbReference type="InterPro" id="IPR008906">
    <property type="entry name" value="HATC_C_dom"/>
</dbReference>
<evidence type="ECO:0000256" key="1">
    <source>
        <dbReference type="ARBA" id="ARBA00004123"/>
    </source>
</evidence>
<evidence type="ECO:0000256" key="3">
    <source>
        <dbReference type="ARBA" id="ARBA00022771"/>
    </source>
</evidence>
<gene>
    <name evidence="7" type="ORF">MCHLO_07352</name>
</gene>